<gene>
    <name evidence="5" type="ORF">NZD89_24915</name>
</gene>
<evidence type="ECO:0000256" key="3">
    <source>
        <dbReference type="ARBA" id="ARBA00023163"/>
    </source>
</evidence>
<keyword evidence="1" id="KW-0805">Transcription regulation</keyword>
<dbReference type="EMBL" id="CP104067">
    <property type="protein sequence ID" value="WAH41447.1"/>
    <property type="molecule type" value="Genomic_DNA"/>
</dbReference>
<name>A0ABY6ZF25_9BACL</name>
<evidence type="ECO:0000256" key="2">
    <source>
        <dbReference type="ARBA" id="ARBA00023125"/>
    </source>
</evidence>
<keyword evidence="2" id="KW-0238">DNA-binding</keyword>
<dbReference type="PROSITE" id="PS50995">
    <property type="entry name" value="HTH_MARR_2"/>
    <property type="match status" value="1"/>
</dbReference>
<organism evidence="5 6">
    <name type="scientific">Alicyclobacillus fastidiosus</name>
    <dbReference type="NCBI Taxonomy" id="392011"/>
    <lineage>
        <taxon>Bacteria</taxon>
        <taxon>Bacillati</taxon>
        <taxon>Bacillota</taxon>
        <taxon>Bacilli</taxon>
        <taxon>Bacillales</taxon>
        <taxon>Alicyclobacillaceae</taxon>
        <taxon>Alicyclobacillus</taxon>
    </lineage>
</organism>
<dbReference type="InterPro" id="IPR000835">
    <property type="entry name" value="HTH_MarR-typ"/>
</dbReference>
<dbReference type="SUPFAM" id="SSF46785">
    <property type="entry name" value="Winged helix' DNA-binding domain"/>
    <property type="match status" value="1"/>
</dbReference>
<dbReference type="PANTHER" id="PTHR42756:SF1">
    <property type="entry name" value="TRANSCRIPTIONAL REPRESSOR OF EMRAB OPERON"/>
    <property type="match status" value="1"/>
</dbReference>
<dbReference type="RefSeq" id="WP_268005357.1">
    <property type="nucleotide sequence ID" value="NZ_BSUT01000001.1"/>
</dbReference>
<reference evidence="5" key="1">
    <citation type="submission" date="2022-08" db="EMBL/GenBank/DDBJ databases">
        <title>Alicyclobacillus fastidiosus DSM 17978, complete genome.</title>
        <authorList>
            <person name="Wang Q."/>
            <person name="Cai R."/>
            <person name="Wang Z."/>
        </authorList>
    </citation>
    <scope>NUCLEOTIDE SEQUENCE</scope>
    <source>
        <strain evidence="5">DSM 17978</strain>
    </source>
</reference>
<dbReference type="SMART" id="SM00347">
    <property type="entry name" value="HTH_MARR"/>
    <property type="match status" value="1"/>
</dbReference>
<evidence type="ECO:0000313" key="5">
    <source>
        <dbReference type="EMBL" id="WAH41447.1"/>
    </source>
</evidence>
<feature type="domain" description="HTH marR-type" evidence="4">
    <location>
        <begin position="2"/>
        <end position="134"/>
    </location>
</feature>
<dbReference type="InterPro" id="IPR036390">
    <property type="entry name" value="WH_DNA-bd_sf"/>
</dbReference>
<sequence>MDDRIGYLLKRVQHSLRLNMDHELREFGITSPQYAALCAIEQKPGLSGNRMAKWCFVTPQTMHSIVNKLETAGLIARSINDENSSALSIYLTESGVTTLKKSHQVVSNIENKLLSNLNADDIETLRILLSKCATSLDEDD</sequence>
<proteinExistence type="predicted"/>
<evidence type="ECO:0000259" key="4">
    <source>
        <dbReference type="PROSITE" id="PS50995"/>
    </source>
</evidence>
<dbReference type="PANTHER" id="PTHR42756">
    <property type="entry name" value="TRANSCRIPTIONAL REGULATOR, MARR"/>
    <property type="match status" value="1"/>
</dbReference>
<dbReference type="InterPro" id="IPR036388">
    <property type="entry name" value="WH-like_DNA-bd_sf"/>
</dbReference>
<protein>
    <submittedName>
        <fullName evidence="5">MarR family transcriptional regulator</fullName>
    </submittedName>
</protein>
<evidence type="ECO:0000313" key="6">
    <source>
        <dbReference type="Proteomes" id="UP001164761"/>
    </source>
</evidence>
<accession>A0ABY6ZF25</accession>
<dbReference type="Gene3D" id="1.10.10.10">
    <property type="entry name" value="Winged helix-like DNA-binding domain superfamily/Winged helix DNA-binding domain"/>
    <property type="match status" value="1"/>
</dbReference>
<dbReference type="Proteomes" id="UP001164761">
    <property type="component" value="Chromosome"/>
</dbReference>
<evidence type="ECO:0000256" key="1">
    <source>
        <dbReference type="ARBA" id="ARBA00023015"/>
    </source>
</evidence>
<keyword evidence="6" id="KW-1185">Reference proteome</keyword>
<dbReference type="Pfam" id="PF12802">
    <property type="entry name" value="MarR_2"/>
    <property type="match status" value="1"/>
</dbReference>
<dbReference type="PRINTS" id="PR00598">
    <property type="entry name" value="HTHMARR"/>
</dbReference>
<keyword evidence="3" id="KW-0804">Transcription</keyword>